<evidence type="ECO:0008006" key="4">
    <source>
        <dbReference type="Google" id="ProtNLM"/>
    </source>
</evidence>
<keyword evidence="3" id="KW-1185">Reference proteome</keyword>
<keyword evidence="1" id="KW-1133">Transmembrane helix</keyword>
<sequence>MIFIKIKKILTDRKFWKYTGSYLALMIVLYLLLILSSGLAKPGFTYAAF</sequence>
<organism evidence="2 3">
    <name type="scientific">Shuttleworthella satelles DSM 14600</name>
    <dbReference type="NCBI Taxonomy" id="626523"/>
    <lineage>
        <taxon>Bacteria</taxon>
        <taxon>Bacillati</taxon>
        <taxon>Bacillota</taxon>
        <taxon>Clostridia</taxon>
        <taxon>Lachnospirales</taxon>
        <taxon>Lachnospiraceae</taxon>
        <taxon>Shuttleworthella</taxon>
    </lineage>
</organism>
<keyword evidence="1" id="KW-0472">Membrane</keyword>
<comment type="caution">
    <text evidence="2">The sequence shown here is derived from an EMBL/GenBank/DDBJ whole genome shotgun (WGS) entry which is preliminary data.</text>
</comment>
<gene>
    <name evidence="2" type="ORF">GCWU000342_00548</name>
</gene>
<keyword evidence="1" id="KW-0812">Transmembrane</keyword>
<dbReference type="RefSeq" id="WP_006905582.1">
    <property type="nucleotide sequence ID" value="NZ_GG665866.1"/>
</dbReference>
<dbReference type="AlphaFoldDB" id="C4G997"/>
<evidence type="ECO:0000256" key="1">
    <source>
        <dbReference type="SAM" id="Phobius"/>
    </source>
</evidence>
<evidence type="ECO:0000313" key="3">
    <source>
        <dbReference type="Proteomes" id="UP000003494"/>
    </source>
</evidence>
<dbReference type="STRING" id="626523.GCWU000342_00548"/>
<accession>C4G997</accession>
<name>C4G997_9FIRM</name>
<proteinExistence type="predicted"/>
<dbReference type="EMBL" id="ACIP02000001">
    <property type="protein sequence ID" value="EEP29194.1"/>
    <property type="molecule type" value="Genomic_DNA"/>
</dbReference>
<protein>
    <recommendedName>
        <fullName evidence="4">D-Ala-teichoic acid biosynthesis protein</fullName>
    </recommendedName>
</protein>
<dbReference type="Proteomes" id="UP000003494">
    <property type="component" value="Unassembled WGS sequence"/>
</dbReference>
<evidence type="ECO:0000313" key="2">
    <source>
        <dbReference type="EMBL" id="EEP29194.1"/>
    </source>
</evidence>
<feature type="transmembrane region" description="Helical" evidence="1">
    <location>
        <begin position="21"/>
        <end position="40"/>
    </location>
</feature>
<reference evidence="2" key="1">
    <citation type="submission" date="2009-04" db="EMBL/GenBank/DDBJ databases">
        <authorList>
            <person name="Weinstock G."/>
            <person name="Sodergren E."/>
            <person name="Clifton S."/>
            <person name="Fulton L."/>
            <person name="Fulton B."/>
            <person name="Courtney L."/>
            <person name="Fronick C."/>
            <person name="Harrison M."/>
            <person name="Strong C."/>
            <person name="Farmer C."/>
            <person name="Delahaunty K."/>
            <person name="Markovic C."/>
            <person name="Hall O."/>
            <person name="Minx P."/>
            <person name="Tomlinson C."/>
            <person name="Mitreva M."/>
            <person name="Nelson J."/>
            <person name="Hou S."/>
            <person name="Wollam A."/>
            <person name="Pepin K.H."/>
            <person name="Johnson M."/>
            <person name="Bhonagiri V."/>
            <person name="Nash W.E."/>
            <person name="Warren W."/>
            <person name="Chinwalla A."/>
            <person name="Mardis E.R."/>
            <person name="Wilson R.K."/>
        </authorList>
    </citation>
    <scope>NUCLEOTIDE SEQUENCE [LARGE SCALE GENOMIC DNA]</scope>
    <source>
        <strain evidence="2">DSM 14600</strain>
    </source>
</reference>
<dbReference type="HOGENOM" id="CLU_3140666_0_0_9"/>